<dbReference type="PANTHER" id="PTHR48111">
    <property type="entry name" value="REGULATOR OF RPOS"/>
    <property type="match status" value="1"/>
</dbReference>
<keyword evidence="11" id="KW-1185">Reference proteome</keyword>
<sequence>MERHILIVEDERSISDYVKKELIFEDYLVSTAFDGQEALEVFEVAEPAIDVVLLDWMIPKLDGLEVLRRMKKMSPNTPVIFLTARDYVGDKVAGLDAGADDYITKPFEIEELLARLRLIFRKWATERAAIYQIGHLRVDTAGHEVLIDKEAVKLTQREYTLLLYLLEHRGEAISRADILDDVWGMNFDGQENTVDAYVRYLRGKIDVEGEASLIETVRGVGYKIK</sequence>
<dbReference type="InterPro" id="IPR039420">
    <property type="entry name" value="WalR-like"/>
</dbReference>
<feature type="modified residue" description="4-aspartylphosphate" evidence="6">
    <location>
        <position position="55"/>
    </location>
</feature>
<evidence type="ECO:0000256" key="3">
    <source>
        <dbReference type="ARBA" id="ARBA00023015"/>
    </source>
</evidence>
<dbReference type="EMBL" id="JBHSGD010000002">
    <property type="protein sequence ID" value="MFC4651704.1"/>
    <property type="molecule type" value="Genomic_DNA"/>
</dbReference>
<evidence type="ECO:0000256" key="1">
    <source>
        <dbReference type="ARBA" id="ARBA00022553"/>
    </source>
</evidence>
<dbReference type="Pfam" id="PF00072">
    <property type="entry name" value="Response_reg"/>
    <property type="match status" value="1"/>
</dbReference>
<evidence type="ECO:0000256" key="6">
    <source>
        <dbReference type="PROSITE-ProRule" id="PRU00169"/>
    </source>
</evidence>
<reference evidence="11" key="1">
    <citation type="journal article" date="2019" name="Int. J. Syst. Evol. Microbiol.">
        <title>The Global Catalogue of Microorganisms (GCM) 10K type strain sequencing project: providing services to taxonomists for standard genome sequencing and annotation.</title>
        <authorList>
            <consortium name="The Broad Institute Genomics Platform"/>
            <consortium name="The Broad Institute Genome Sequencing Center for Infectious Disease"/>
            <person name="Wu L."/>
            <person name="Ma J."/>
        </authorList>
    </citation>
    <scope>NUCLEOTIDE SEQUENCE [LARGE SCALE GENOMIC DNA]</scope>
    <source>
        <strain evidence="11">CCUG 63287</strain>
    </source>
</reference>
<dbReference type="SMART" id="SM00862">
    <property type="entry name" value="Trans_reg_C"/>
    <property type="match status" value="1"/>
</dbReference>
<dbReference type="InterPro" id="IPR001867">
    <property type="entry name" value="OmpR/PhoB-type_DNA-bd"/>
</dbReference>
<dbReference type="Pfam" id="PF00486">
    <property type="entry name" value="Trans_reg_C"/>
    <property type="match status" value="1"/>
</dbReference>
<evidence type="ECO:0000256" key="2">
    <source>
        <dbReference type="ARBA" id="ARBA00023012"/>
    </source>
</evidence>
<gene>
    <name evidence="10" type="ORF">ACFO26_02145</name>
</gene>
<proteinExistence type="predicted"/>
<dbReference type="Gene3D" id="6.10.250.690">
    <property type="match status" value="1"/>
</dbReference>
<dbReference type="Gene3D" id="3.40.50.2300">
    <property type="match status" value="1"/>
</dbReference>
<dbReference type="CDD" id="cd00383">
    <property type="entry name" value="trans_reg_C"/>
    <property type="match status" value="1"/>
</dbReference>
<accession>A0ABV9JAL6</accession>
<dbReference type="PANTHER" id="PTHR48111:SF22">
    <property type="entry name" value="REGULATOR OF RPOS"/>
    <property type="match status" value="1"/>
</dbReference>
<feature type="DNA-binding region" description="OmpR/PhoB-type" evidence="7">
    <location>
        <begin position="128"/>
        <end position="225"/>
    </location>
</feature>
<evidence type="ECO:0000256" key="5">
    <source>
        <dbReference type="ARBA" id="ARBA00023163"/>
    </source>
</evidence>
<feature type="domain" description="OmpR/PhoB-type" evidence="9">
    <location>
        <begin position="128"/>
        <end position="225"/>
    </location>
</feature>
<dbReference type="SUPFAM" id="SSF52172">
    <property type="entry name" value="CheY-like"/>
    <property type="match status" value="1"/>
</dbReference>
<feature type="domain" description="Response regulatory" evidence="8">
    <location>
        <begin position="4"/>
        <end position="120"/>
    </location>
</feature>
<evidence type="ECO:0000259" key="8">
    <source>
        <dbReference type="PROSITE" id="PS50110"/>
    </source>
</evidence>
<dbReference type="InterPro" id="IPR001789">
    <property type="entry name" value="Sig_transdc_resp-reg_receiver"/>
</dbReference>
<evidence type="ECO:0000256" key="4">
    <source>
        <dbReference type="ARBA" id="ARBA00023125"/>
    </source>
</evidence>
<evidence type="ECO:0000313" key="11">
    <source>
        <dbReference type="Proteomes" id="UP001595987"/>
    </source>
</evidence>
<keyword evidence="5" id="KW-0804">Transcription</keyword>
<evidence type="ECO:0000313" key="10">
    <source>
        <dbReference type="EMBL" id="MFC4651704.1"/>
    </source>
</evidence>
<keyword evidence="1 6" id="KW-0597">Phosphoprotein</keyword>
<keyword evidence="3" id="KW-0805">Transcription regulation</keyword>
<evidence type="ECO:0000256" key="7">
    <source>
        <dbReference type="PROSITE-ProRule" id="PRU01091"/>
    </source>
</evidence>
<comment type="caution">
    <text evidence="10">The sequence shown here is derived from an EMBL/GenBank/DDBJ whole genome shotgun (WGS) entry which is preliminary data.</text>
</comment>
<dbReference type="RefSeq" id="WP_213536641.1">
    <property type="nucleotide sequence ID" value="NZ_BOVQ01000008.1"/>
</dbReference>
<keyword evidence="2" id="KW-0902">Two-component regulatory system</keyword>
<dbReference type="PROSITE" id="PS50110">
    <property type="entry name" value="RESPONSE_REGULATORY"/>
    <property type="match status" value="1"/>
</dbReference>
<protein>
    <submittedName>
        <fullName evidence="10">Response regulator transcription factor</fullName>
    </submittedName>
</protein>
<keyword evidence="4 7" id="KW-0238">DNA-binding</keyword>
<dbReference type="InterPro" id="IPR036388">
    <property type="entry name" value="WH-like_DNA-bd_sf"/>
</dbReference>
<dbReference type="InterPro" id="IPR011006">
    <property type="entry name" value="CheY-like_superfamily"/>
</dbReference>
<dbReference type="CDD" id="cd17574">
    <property type="entry name" value="REC_OmpR"/>
    <property type="match status" value="1"/>
</dbReference>
<dbReference type="Proteomes" id="UP001595987">
    <property type="component" value="Unassembled WGS sequence"/>
</dbReference>
<organism evidence="10 11">
    <name type="scientific">Lactococcus nasutitermitis</name>
    <dbReference type="NCBI Taxonomy" id="1652957"/>
    <lineage>
        <taxon>Bacteria</taxon>
        <taxon>Bacillati</taxon>
        <taxon>Bacillota</taxon>
        <taxon>Bacilli</taxon>
        <taxon>Lactobacillales</taxon>
        <taxon>Streptococcaceae</taxon>
        <taxon>Lactococcus</taxon>
    </lineage>
</organism>
<dbReference type="PROSITE" id="PS51755">
    <property type="entry name" value="OMPR_PHOB"/>
    <property type="match status" value="1"/>
</dbReference>
<evidence type="ECO:0000259" key="9">
    <source>
        <dbReference type="PROSITE" id="PS51755"/>
    </source>
</evidence>
<name>A0ABV9JAL6_9LACT</name>
<dbReference type="Gene3D" id="1.10.10.10">
    <property type="entry name" value="Winged helix-like DNA-binding domain superfamily/Winged helix DNA-binding domain"/>
    <property type="match status" value="1"/>
</dbReference>
<dbReference type="SMART" id="SM00448">
    <property type="entry name" value="REC"/>
    <property type="match status" value="1"/>
</dbReference>